<dbReference type="AlphaFoldDB" id="M2RIB1"/>
<dbReference type="PROSITE" id="PS50048">
    <property type="entry name" value="ZN2_CY6_FUNGAL_2"/>
    <property type="match status" value="2"/>
</dbReference>
<proteinExistence type="predicted"/>
<evidence type="ECO:0000313" key="9">
    <source>
        <dbReference type="Proteomes" id="UP000016930"/>
    </source>
</evidence>
<reference evidence="8 9" key="1">
    <citation type="journal article" date="2012" name="Proc. Natl. Acad. Sci. U.S.A.">
        <title>Comparative genomics of Ceriporiopsis subvermispora and Phanerochaete chrysosporium provide insight into selective ligninolysis.</title>
        <authorList>
            <person name="Fernandez-Fueyo E."/>
            <person name="Ruiz-Duenas F.J."/>
            <person name="Ferreira P."/>
            <person name="Floudas D."/>
            <person name="Hibbett D.S."/>
            <person name="Canessa P."/>
            <person name="Larrondo L.F."/>
            <person name="James T.Y."/>
            <person name="Seelenfreund D."/>
            <person name="Lobos S."/>
            <person name="Polanco R."/>
            <person name="Tello M."/>
            <person name="Honda Y."/>
            <person name="Watanabe T."/>
            <person name="Watanabe T."/>
            <person name="Ryu J.S."/>
            <person name="Kubicek C.P."/>
            <person name="Schmoll M."/>
            <person name="Gaskell J."/>
            <person name="Hammel K.E."/>
            <person name="St John F.J."/>
            <person name="Vanden Wymelenberg A."/>
            <person name="Sabat G."/>
            <person name="Splinter BonDurant S."/>
            <person name="Syed K."/>
            <person name="Yadav J.S."/>
            <person name="Doddapaneni H."/>
            <person name="Subramanian V."/>
            <person name="Lavin J.L."/>
            <person name="Oguiza J.A."/>
            <person name="Perez G."/>
            <person name="Pisabarro A.G."/>
            <person name="Ramirez L."/>
            <person name="Santoyo F."/>
            <person name="Master E."/>
            <person name="Coutinho P.M."/>
            <person name="Henrissat B."/>
            <person name="Lombard V."/>
            <person name="Magnuson J.K."/>
            <person name="Kuees U."/>
            <person name="Hori C."/>
            <person name="Igarashi K."/>
            <person name="Samejima M."/>
            <person name="Held B.W."/>
            <person name="Barry K.W."/>
            <person name="LaButti K.M."/>
            <person name="Lapidus A."/>
            <person name="Lindquist E.A."/>
            <person name="Lucas S.M."/>
            <person name="Riley R."/>
            <person name="Salamov A.A."/>
            <person name="Hoffmeister D."/>
            <person name="Schwenk D."/>
            <person name="Hadar Y."/>
            <person name="Yarden O."/>
            <person name="de Vries R.P."/>
            <person name="Wiebenga A."/>
            <person name="Stenlid J."/>
            <person name="Eastwood D."/>
            <person name="Grigoriev I.V."/>
            <person name="Berka R.M."/>
            <person name="Blanchette R.A."/>
            <person name="Kersten P."/>
            <person name="Martinez A.T."/>
            <person name="Vicuna R."/>
            <person name="Cullen D."/>
        </authorList>
    </citation>
    <scope>NUCLEOTIDE SEQUENCE [LARGE SCALE GENOMIC DNA]</scope>
    <source>
        <strain evidence="8 9">B</strain>
    </source>
</reference>
<evidence type="ECO:0000259" key="7">
    <source>
        <dbReference type="PROSITE" id="PS50048"/>
    </source>
</evidence>
<dbReference type="InterPro" id="IPR050815">
    <property type="entry name" value="TF_fung"/>
</dbReference>
<dbReference type="Gene3D" id="4.10.240.10">
    <property type="entry name" value="Zn(2)-C6 fungal-type DNA-binding domain"/>
    <property type="match status" value="2"/>
</dbReference>
<dbReference type="InterPro" id="IPR001138">
    <property type="entry name" value="Zn2Cys6_DnaBD"/>
</dbReference>
<keyword evidence="4" id="KW-0804">Transcription</keyword>
<organism evidence="8 9">
    <name type="scientific">Ceriporiopsis subvermispora (strain B)</name>
    <name type="common">White-rot fungus</name>
    <name type="synonym">Gelatoporia subvermispora</name>
    <dbReference type="NCBI Taxonomy" id="914234"/>
    <lineage>
        <taxon>Eukaryota</taxon>
        <taxon>Fungi</taxon>
        <taxon>Dikarya</taxon>
        <taxon>Basidiomycota</taxon>
        <taxon>Agaricomycotina</taxon>
        <taxon>Agaricomycetes</taxon>
        <taxon>Polyporales</taxon>
        <taxon>Gelatoporiaceae</taxon>
        <taxon>Gelatoporia</taxon>
    </lineage>
</organism>
<protein>
    <recommendedName>
        <fullName evidence="7">Zn(2)-C6 fungal-type domain-containing protein</fullName>
    </recommendedName>
</protein>
<dbReference type="Proteomes" id="UP000016930">
    <property type="component" value="Unassembled WGS sequence"/>
</dbReference>
<dbReference type="PANTHER" id="PTHR47338:SF5">
    <property type="entry name" value="ZN(II)2CYS6 TRANSCRIPTION FACTOR (EUROFUNG)"/>
    <property type="match status" value="1"/>
</dbReference>
<dbReference type="GO" id="GO:0000981">
    <property type="term" value="F:DNA-binding transcription factor activity, RNA polymerase II-specific"/>
    <property type="evidence" value="ECO:0007669"/>
    <property type="project" value="InterPro"/>
</dbReference>
<evidence type="ECO:0000256" key="6">
    <source>
        <dbReference type="SAM" id="Coils"/>
    </source>
</evidence>
<accession>M2RIB1</accession>
<dbReference type="SMART" id="SM00066">
    <property type="entry name" value="GAL4"/>
    <property type="match status" value="2"/>
</dbReference>
<keyword evidence="6" id="KW-0175">Coiled coil</keyword>
<keyword evidence="3" id="KW-0805">Transcription regulation</keyword>
<dbReference type="OrthoDB" id="2017365at2759"/>
<dbReference type="PANTHER" id="PTHR47338">
    <property type="entry name" value="ZN(II)2CYS6 TRANSCRIPTION FACTOR (EUROFUNG)-RELATED"/>
    <property type="match status" value="1"/>
</dbReference>
<keyword evidence="5" id="KW-0539">Nucleus</keyword>
<evidence type="ECO:0000256" key="4">
    <source>
        <dbReference type="ARBA" id="ARBA00023163"/>
    </source>
</evidence>
<comment type="subcellular location">
    <subcellularLocation>
        <location evidence="1">Nucleus</location>
    </subcellularLocation>
</comment>
<name>M2RIB1_CERS8</name>
<gene>
    <name evidence="8" type="ORF">CERSUDRAFT_113705</name>
</gene>
<dbReference type="Pfam" id="PF00172">
    <property type="entry name" value="Zn_clus"/>
    <property type="match status" value="2"/>
</dbReference>
<keyword evidence="9" id="KW-1185">Reference proteome</keyword>
<dbReference type="GO" id="GO:0008270">
    <property type="term" value="F:zinc ion binding"/>
    <property type="evidence" value="ECO:0007669"/>
    <property type="project" value="InterPro"/>
</dbReference>
<feature type="coiled-coil region" evidence="6">
    <location>
        <begin position="96"/>
        <end position="137"/>
    </location>
</feature>
<evidence type="ECO:0000256" key="3">
    <source>
        <dbReference type="ARBA" id="ARBA00023015"/>
    </source>
</evidence>
<dbReference type="PROSITE" id="PS00463">
    <property type="entry name" value="ZN2_CY6_FUNGAL_1"/>
    <property type="match status" value="2"/>
</dbReference>
<dbReference type="SUPFAM" id="SSF57701">
    <property type="entry name" value="Zn2/Cys6 DNA-binding domain"/>
    <property type="match status" value="2"/>
</dbReference>
<feature type="domain" description="Zn(2)-C6 fungal-type" evidence="7">
    <location>
        <begin position="55"/>
        <end position="87"/>
    </location>
</feature>
<dbReference type="InterPro" id="IPR036864">
    <property type="entry name" value="Zn2-C6_fun-type_DNA-bd_sf"/>
</dbReference>
<dbReference type="CDD" id="cd00067">
    <property type="entry name" value="GAL4"/>
    <property type="match status" value="2"/>
</dbReference>
<dbReference type="EMBL" id="KB445795">
    <property type="protein sequence ID" value="EMD38526.1"/>
    <property type="molecule type" value="Genomic_DNA"/>
</dbReference>
<sequence length="618" mass="68502">MTQTCSPCRQRKVKCDGLLPQCSQCTKARKPLQCEYGTSGLLGAYKGPALQKGEACFPCRKKKKRCGGERPYCSGCMAAGKEAECEYEELITREEARVLQQHNQHLQQQNEGLQSTNNSLQQEILRLQQQLAGYKTSSTSAMVRPSDTSKFPEEHLPSLVSTAAPTWPVCEVPAYWGQVPLGAPSPTDSLGFQAQLPGPDMTNMFVGFELLSPMVDKPLLPRTLPFNDEMLAIYRDTFITHYDQLGLSLRPAKVDALRRGDISGQFAAPVLVFLAQLAGCRLWREHFRSTADRESEYILSTLLFDALDATTCLVTRLQVHTTLTIHFLIKLDMDKGAQQLQMAAKLVEENSSTFLSPPIAGADGSHEYLAEHISALCQLVYLDKAAQIVLHGPPMLQEWFERGYEDLLCALSPFIAKNNFPVLRARSIGLLQRALQLSSDYEAAKPDYRHIGKLATVRLECVQVQTAVRGHIQGLSQLAESIHAHGSVGNMLALKLCLIISMTAAATLQSVCSDEDLRAMRFCSDTIEEIVRLTKGFKDGDYIYLDPILSTCWSITAEIIKKKQRWMSLESCVAEHWQVAIGVMIESAKKLGRALPFTVGSIQDMEHLVGNGVSFPES</sequence>
<dbReference type="HOGENOM" id="CLU_033746_0_0_1"/>
<keyword evidence="2" id="KW-0479">Metal-binding</keyword>
<evidence type="ECO:0000256" key="1">
    <source>
        <dbReference type="ARBA" id="ARBA00004123"/>
    </source>
</evidence>
<evidence type="ECO:0000256" key="5">
    <source>
        <dbReference type="ARBA" id="ARBA00023242"/>
    </source>
</evidence>
<evidence type="ECO:0000313" key="8">
    <source>
        <dbReference type="EMBL" id="EMD38526.1"/>
    </source>
</evidence>
<dbReference type="GO" id="GO:0005634">
    <property type="term" value="C:nucleus"/>
    <property type="evidence" value="ECO:0007669"/>
    <property type="project" value="UniProtKB-SubCell"/>
</dbReference>
<feature type="domain" description="Zn(2)-C6 fungal-type" evidence="7">
    <location>
        <begin position="4"/>
        <end position="36"/>
    </location>
</feature>
<evidence type="ECO:0000256" key="2">
    <source>
        <dbReference type="ARBA" id="ARBA00022723"/>
    </source>
</evidence>